<dbReference type="Proteomes" id="UP000001176">
    <property type="component" value="Chromosome"/>
</dbReference>
<evidence type="ECO:0000313" key="1">
    <source>
        <dbReference type="EMBL" id="CAP54044.1"/>
    </source>
</evidence>
<dbReference type="EMBL" id="AM889285">
    <property type="protein sequence ID" value="CAP54044.1"/>
    <property type="molecule type" value="Genomic_DNA"/>
</dbReference>
<protein>
    <submittedName>
        <fullName evidence="1">Uncharacterized protein</fullName>
    </submittedName>
</protein>
<sequence length="100" mass="10956">MGGTHGAKARNTLFFAKLRHPDLPLVVGDSGGRRIPALAPCMTAWPCAAFKPSRGGRSQRCGRNPLSCNGITVSLPRCRFRLFRLGRPLHVRCGVDSWIE</sequence>
<reference evidence="1 2" key="1">
    <citation type="journal article" date="2009" name="BMC Genomics">
        <title>Complete genome sequence of the sugarcane nitrogen-fixing endophyte Gluconacetobacter diazotrophicus Pal5.</title>
        <authorList>
            <person name="Bertalan M."/>
            <person name="Albano R."/>
            <person name="Padua V."/>
            <person name="Rouws L."/>
            <person name="Rojas C."/>
            <person name="Hemerly A."/>
            <person name="Teixeira K."/>
            <person name="Schwab S."/>
            <person name="Araujo J."/>
            <person name="Oliveira A."/>
            <person name="Franca L."/>
            <person name="Magalhaes V."/>
            <person name="Alqueres S."/>
            <person name="Cardoso A."/>
            <person name="Almeida W."/>
            <person name="Loureiro M.M."/>
            <person name="Nogueira E."/>
            <person name="Cidade D."/>
            <person name="Oliveira D."/>
            <person name="Simao T."/>
            <person name="Macedo J."/>
            <person name="Valadao A."/>
            <person name="Dreschsel M."/>
            <person name="Freitas F."/>
            <person name="Vidal M."/>
            <person name="Guedes H."/>
            <person name="Rodrigues E."/>
            <person name="Meneses C."/>
            <person name="Brioso P."/>
            <person name="Pozzer L."/>
            <person name="Figueiredo D."/>
            <person name="Montano H."/>
            <person name="Junior J."/>
            <person name="Filho G."/>
            <person name="Flores V."/>
            <person name="Ferreira B."/>
            <person name="Branco A."/>
            <person name="Gonzalez P."/>
            <person name="Guillobel H."/>
            <person name="Lemos M."/>
            <person name="Seibel L."/>
            <person name="Macedo J."/>
            <person name="Alves-Ferreira M."/>
            <person name="Sachetto-Martins G."/>
            <person name="Coelho A."/>
            <person name="Santos E."/>
            <person name="Amaral G."/>
            <person name="Neves A."/>
            <person name="Pacheco A.B."/>
            <person name="Carvalho D."/>
            <person name="Lery L."/>
            <person name="Bisch P."/>
            <person name="Rossle S.C."/>
            <person name="Urmenyi T."/>
            <person name="Kruger W.V."/>
            <person name="Martins O."/>
            <person name="Baldani J.I."/>
            <person name="Ferreira P.C."/>
        </authorList>
    </citation>
    <scope>NUCLEOTIDE SEQUENCE [LARGE SCALE GENOMIC DNA]</scope>
    <source>
        <strain evidence="2">ATCC 49037 / DSM 5601 / CCUG 37298 / CIP 103539 / LMG 7603 / PAl5</strain>
    </source>
</reference>
<dbReference type="AlphaFoldDB" id="A9H064"/>
<evidence type="ECO:0000313" key="2">
    <source>
        <dbReference type="Proteomes" id="UP000001176"/>
    </source>
</evidence>
<organism evidence="1 2">
    <name type="scientific">Gluconacetobacter diazotrophicus (strain ATCC 49037 / DSM 5601 / CCUG 37298 / CIP 103539 / LMG 7603 / PAl5)</name>
    <dbReference type="NCBI Taxonomy" id="272568"/>
    <lineage>
        <taxon>Bacteria</taxon>
        <taxon>Pseudomonadati</taxon>
        <taxon>Pseudomonadota</taxon>
        <taxon>Alphaproteobacteria</taxon>
        <taxon>Acetobacterales</taxon>
        <taxon>Acetobacteraceae</taxon>
        <taxon>Gluconacetobacter</taxon>
    </lineage>
</organism>
<keyword evidence="2" id="KW-1185">Reference proteome</keyword>
<accession>A9H064</accession>
<dbReference type="KEGG" id="gdi:GDI0101"/>
<name>A9H064_GLUDA</name>
<gene>
    <name evidence="1" type="ordered locus">GDI0101</name>
</gene>
<proteinExistence type="predicted"/>